<evidence type="ECO:0000313" key="2">
    <source>
        <dbReference type="EMBL" id="PRD43077.1"/>
    </source>
</evidence>
<gene>
    <name evidence="2" type="ORF">C5748_12775</name>
</gene>
<evidence type="ECO:0000256" key="1">
    <source>
        <dbReference type="SAM" id="MobiDB-lite"/>
    </source>
</evidence>
<proteinExistence type="predicted"/>
<organism evidence="2 3">
    <name type="scientific">Phyllobacterium phragmitis</name>
    <dbReference type="NCBI Taxonomy" id="2670329"/>
    <lineage>
        <taxon>Bacteria</taxon>
        <taxon>Pseudomonadati</taxon>
        <taxon>Pseudomonadota</taxon>
        <taxon>Alphaproteobacteria</taxon>
        <taxon>Hyphomicrobiales</taxon>
        <taxon>Phyllobacteriaceae</taxon>
        <taxon>Phyllobacterium</taxon>
    </lineage>
</organism>
<dbReference type="EMBL" id="PVBR01000008">
    <property type="protein sequence ID" value="PRD43077.1"/>
    <property type="molecule type" value="Genomic_DNA"/>
</dbReference>
<name>A0A2S9IRB9_9HYPH</name>
<evidence type="ECO:0000313" key="3">
    <source>
        <dbReference type="Proteomes" id="UP000239434"/>
    </source>
</evidence>
<comment type="caution">
    <text evidence="2">The sequence shown here is derived from an EMBL/GenBank/DDBJ whole genome shotgun (WGS) entry which is preliminary data.</text>
</comment>
<dbReference type="Proteomes" id="UP000239434">
    <property type="component" value="Unassembled WGS sequence"/>
</dbReference>
<feature type="region of interest" description="Disordered" evidence="1">
    <location>
        <begin position="80"/>
        <end position="117"/>
    </location>
</feature>
<accession>A0A2S9IRB9</accession>
<sequence length="117" mass="12325">MAIGSVSQLPHLSISVHFDNKDVHIDTNPAPPPPALHRVRAAGLSLLQAGRHCSSHSAESSKPLIVLMKSAYEAIPCADQGPENSSAAEDALNIRGPAVGHPIEGFRGQTLQPPTRL</sequence>
<keyword evidence="3" id="KW-1185">Reference proteome</keyword>
<reference evidence="2 3" key="1">
    <citation type="submission" date="2018-02" db="EMBL/GenBank/DDBJ databases">
        <title>The draft genome of Phyllobacterium sp. 1N-3.</title>
        <authorList>
            <person name="Liu L."/>
            <person name="Li L."/>
            <person name="Zhang X."/>
            <person name="Wang T."/>
            <person name="Liang L."/>
        </authorList>
    </citation>
    <scope>NUCLEOTIDE SEQUENCE [LARGE SCALE GENOMIC DNA]</scope>
    <source>
        <strain evidence="2 3">1N-3</strain>
    </source>
</reference>
<dbReference type="AlphaFoldDB" id="A0A2S9IRB9"/>
<protein>
    <submittedName>
        <fullName evidence="2">Uncharacterized protein</fullName>
    </submittedName>
</protein>